<name>A0A9C6WZL9_FRAOC</name>
<evidence type="ECO:0000256" key="1">
    <source>
        <dbReference type="SAM" id="MobiDB-lite"/>
    </source>
</evidence>
<keyword evidence="2" id="KW-1185">Reference proteome</keyword>
<gene>
    <name evidence="3" type="primary">LOC127749986</name>
</gene>
<proteinExistence type="predicted"/>
<sequence length="328" mass="35883">MFKCWWNRRRRHSSGRYVRFTRVEPEGSLRTVSRPVRPSTLALNSASLATVACGARSAVAVVAPGLEVARSTATYAAPATPAIVVEDADAETDDLECEVALGHCEDVAPVDRPPTPAVVSEDDDDEVEIRRHNDRPRMTARATCRYPRRRRGRCRPSPTSSRVIPSIRISPRVGTLPGGALDLGTASKRSSPLPGTAERGILTRVRKKSYPFEDGNDEVFFIRENEDAEPEAIKVQLFDVEVVTVTAIPQDGGEEGGGNTLYLVDGYPSSTEGATDQDDGGFENSGFVDDPNDSDGGTHHVTAQRHVQFSEWMDHEKDIPDIEIGRFP</sequence>
<accession>A0A9C6WZL9</accession>
<evidence type="ECO:0000313" key="3">
    <source>
        <dbReference type="RefSeq" id="XP_052126214.1"/>
    </source>
</evidence>
<organism evidence="2 3">
    <name type="scientific">Frankliniella occidentalis</name>
    <name type="common">Western flower thrips</name>
    <name type="synonym">Euthrips occidentalis</name>
    <dbReference type="NCBI Taxonomy" id="133901"/>
    <lineage>
        <taxon>Eukaryota</taxon>
        <taxon>Metazoa</taxon>
        <taxon>Ecdysozoa</taxon>
        <taxon>Arthropoda</taxon>
        <taxon>Hexapoda</taxon>
        <taxon>Insecta</taxon>
        <taxon>Pterygota</taxon>
        <taxon>Neoptera</taxon>
        <taxon>Paraneoptera</taxon>
        <taxon>Thysanoptera</taxon>
        <taxon>Terebrantia</taxon>
        <taxon>Thripoidea</taxon>
        <taxon>Thripidae</taxon>
        <taxon>Frankliniella</taxon>
    </lineage>
</organism>
<dbReference type="GeneID" id="127749986"/>
<dbReference type="AlphaFoldDB" id="A0A9C6WZL9"/>
<protein>
    <submittedName>
        <fullName evidence="3">Uncharacterized protein LOC127749986</fullName>
    </submittedName>
</protein>
<reference evidence="3" key="1">
    <citation type="submission" date="2025-08" db="UniProtKB">
        <authorList>
            <consortium name="RefSeq"/>
        </authorList>
    </citation>
    <scope>IDENTIFICATION</scope>
    <source>
        <tissue evidence="3">Whole organism</tissue>
    </source>
</reference>
<evidence type="ECO:0000313" key="2">
    <source>
        <dbReference type="Proteomes" id="UP000504606"/>
    </source>
</evidence>
<dbReference type="RefSeq" id="XP_052126214.1">
    <property type="nucleotide sequence ID" value="XM_052270254.1"/>
</dbReference>
<dbReference type="Proteomes" id="UP000504606">
    <property type="component" value="Unplaced"/>
</dbReference>
<dbReference type="KEGG" id="foc:127749986"/>
<dbReference type="OrthoDB" id="10623710at2759"/>
<feature type="region of interest" description="Disordered" evidence="1">
    <location>
        <begin position="266"/>
        <end position="304"/>
    </location>
</feature>